<reference evidence="2 3" key="1">
    <citation type="journal article" date="2007" name="Archaea">
        <title>The genome of Hyperthermus butylicus: a sulfur-reducing, peptide fermenting, neutrophilic Crenarchaeote growing up to 108 degrees C.</title>
        <authorList>
            <person name="Brugger K."/>
            <person name="Chen L."/>
            <person name="Stark M."/>
            <person name="Zibat A."/>
            <person name="Redder P."/>
            <person name="Ruepp A."/>
            <person name="Awayez M."/>
            <person name="She Q."/>
            <person name="Garrett R.A."/>
            <person name="Klenk H.P."/>
        </authorList>
    </citation>
    <scope>NUCLEOTIDE SEQUENCE [LARGE SCALE GENOMIC DNA]</scope>
    <source>
        <strain evidence="3">DSM 5456 / JCM 9403 / PLM1-5</strain>
    </source>
</reference>
<dbReference type="PANTHER" id="PTHR15004:SF0">
    <property type="entry name" value="GLUTAMYL-TRNA(GLN) AMIDOTRANSFERASE SUBUNIT C, MITOCHONDRIAL"/>
    <property type="match status" value="1"/>
</dbReference>
<comment type="catalytic activity">
    <reaction evidence="1">
        <text>L-glutamyl-tRNA(Gln) + L-glutamine + ATP + H2O = L-glutaminyl-tRNA(Gln) + L-glutamate + ADP + phosphate + H(+)</text>
        <dbReference type="Rhea" id="RHEA:17521"/>
        <dbReference type="Rhea" id="RHEA-COMP:9681"/>
        <dbReference type="Rhea" id="RHEA-COMP:9684"/>
        <dbReference type="ChEBI" id="CHEBI:15377"/>
        <dbReference type="ChEBI" id="CHEBI:15378"/>
        <dbReference type="ChEBI" id="CHEBI:29985"/>
        <dbReference type="ChEBI" id="CHEBI:30616"/>
        <dbReference type="ChEBI" id="CHEBI:43474"/>
        <dbReference type="ChEBI" id="CHEBI:58359"/>
        <dbReference type="ChEBI" id="CHEBI:78520"/>
        <dbReference type="ChEBI" id="CHEBI:78521"/>
        <dbReference type="ChEBI" id="CHEBI:456216"/>
    </reaction>
</comment>
<dbReference type="InterPro" id="IPR003837">
    <property type="entry name" value="GatC"/>
</dbReference>
<dbReference type="GeneID" id="4781955"/>
<keyword evidence="1" id="KW-0648">Protein biosynthesis</keyword>
<dbReference type="GO" id="GO:0050566">
    <property type="term" value="F:asparaginyl-tRNA synthase (glutamine-hydrolyzing) activity"/>
    <property type="evidence" value="ECO:0007669"/>
    <property type="project" value="RHEA"/>
</dbReference>
<dbReference type="eggNOG" id="arCOG02726">
    <property type="taxonomic scope" value="Archaea"/>
</dbReference>
<dbReference type="EnsemblBacteria" id="ABM80960">
    <property type="protein sequence ID" value="ABM80960"/>
    <property type="gene ID" value="Hbut_1120"/>
</dbReference>
<proteinExistence type="inferred from homology"/>
<comment type="subunit">
    <text evidence="1">Heterotrimer of A, B and C subunits.</text>
</comment>
<dbReference type="GO" id="GO:0006450">
    <property type="term" value="P:regulation of translational fidelity"/>
    <property type="evidence" value="ECO:0007669"/>
    <property type="project" value="InterPro"/>
</dbReference>
<dbReference type="HOGENOM" id="CLU_105899_4_1_2"/>
<dbReference type="Proteomes" id="UP000002593">
    <property type="component" value="Chromosome"/>
</dbReference>
<comment type="function">
    <text evidence="1">Allows the formation of correctly charged Asn-tRNA(Asn) or Gln-tRNA(Gln) through the transamidation of misacylated Asp-tRNA(Asn) or Glu-tRNA(Gln) in organisms which lack either or both of asparaginyl-tRNA or glutaminyl-tRNA synthetases. The reaction takes place in the presence of glutamine and ATP through an activated phospho-Asp-tRNA(Asn) or phospho-Glu-tRNA(Gln).</text>
</comment>
<dbReference type="Gene3D" id="1.10.20.60">
    <property type="entry name" value="Glu-tRNAGln amidotransferase C subunit, N-terminal domain"/>
    <property type="match status" value="1"/>
</dbReference>
<keyword evidence="1" id="KW-0067">ATP-binding</keyword>
<dbReference type="HAMAP" id="MF_00122">
    <property type="entry name" value="GatC"/>
    <property type="match status" value="1"/>
</dbReference>
<name>A2BLU9_HYPBU</name>
<comment type="catalytic activity">
    <reaction evidence="1">
        <text>L-aspartyl-tRNA(Asn) + L-glutamine + ATP + H2O = L-asparaginyl-tRNA(Asn) + L-glutamate + ADP + phosphate + 2 H(+)</text>
        <dbReference type="Rhea" id="RHEA:14513"/>
        <dbReference type="Rhea" id="RHEA-COMP:9674"/>
        <dbReference type="Rhea" id="RHEA-COMP:9677"/>
        <dbReference type="ChEBI" id="CHEBI:15377"/>
        <dbReference type="ChEBI" id="CHEBI:15378"/>
        <dbReference type="ChEBI" id="CHEBI:29985"/>
        <dbReference type="ChEBI" id="CHEBI:30616"/>
        <dbReference type="ChEBI" id="CHEBI:43474"/>
        <dbReference type="ChEBI" id="CHEBI:58359"/>
        <dbReference type="ChEBI" id="CHEBI:78515"/>
        <dbReference type="ChEBI" id="CHEBI:78516"/>
        <dbReference type="ChEBI" id="CHEBI:456216"/>
    </reaction>
</comment>
<dbReference type="EC" id="6.3.5.-" evidence="1"/>
<sequence length="94" mass="10661">MGDVDVKHVAWLARIQLSDEEVELFKRLVNSAMKLINKLLEAPVEDVEPLYHALDKEGLLRSDKPSIHLDRERVLANAAKSQEGYIVAPRTVEE</sequence>
<dbReference type="SUPFAM" id="SSF141000">
    <property type="entry name" value="Glu-tRNAGln amidotransferase C subunit"/>
    <property type="match status" value="1"/>
</dbReference>
<comment type="similarity">
    <text evidence="1">Belongs to the GatC family.</text>
</comment>
<accession>A2BLU9</accession>
<dbReference type="GO" id="GO:0050567">
    <property type="term" value="F:glutaminyl-tRNA synthase (glutamine-hydrolyzing) activity"/>
    <property type="evidence" value="ECO:0007669"/>
    <property type="project" value="UniProtKB-UniRule"/>
</dbReference>
<dbReference type="PANTHER" id="PTHR15004">
    <property type="entry name" value="GLUTAMYL-TRNA(GLN) AMIDOTRANSFERASE SUBUNIT C, MITOCHONDRIAL"/>
    <property type="match status" value="1"/>
</dbReference>
<gene>
    <name evidence="1" type="primary">gatC</name>
    <name evidence="2" type="ordered locus">Hbut_1120</name>
</gene>
<dbReference type="EMBL" id="CP000493">
    <property type="protein sequence ID" value="ABM80960.1"/>
    <property type="molecule type" value="Genomic_DNA"/>
</dbReference>
<evidence type="ECO:0000313" key="3">
    <source>
        <dbReference type="Proteomes" id="UP000002593"/>
    </source>
</evidence>
<dbReference type="RefSeq" id="WP_011822278.1">
    <property type="nucleotide sequence ID" value="NC_008818.1"/>
</dbReference>
<dbReference type="GO" id="GO:0005524">
    <property type="term" value="F:ATP binding"/>
    <property type="evidence" value="ECO:0007669"/>
    <property type="project" value="UniProtKB-KW"/>
</dbReference>
<dbReference type="STRING" id="415426.Hbut_1120"/>
<dbReference type="AlphaFoldDB" id="A2BLU9"/>
<keyword evidence="1 2" id="KW-0436">Ligase</keyword>
<dbReference type="OrthoDB" id="15210at2157"/>
<dbReference type="NCBIfam" id="TIGR00135">
    <property type="entry name" value="gatC"/>
    <property type="match status" value="1"/>
</dbReference>
<dbReference type="InterPro" id="IPR036113">
    <property type="entry name" value="Asp/Glu-ADT_sf_sub_c"/>
</dbReference>
<evidence type="ECO:0000256" key="1">
    <source>
        <dbReference type="HAMAP-Rule" id="MF_00122"/>
    </source>
</evidence>
<protein>
    <recommendedName>
        <fullName evidence="1">Aspartyl/glutamyl-tRNA(Asn/Gln) amidotransferase subunit C</fullName>
        <shortName evidence="1">Asp/Glu-ADT subunit C</shortName>
        <ecNumber evidence="1">6.3.5.-</ecNumber>
    </recommendedName>
</protein>
<keyword evidence="1" id="KW-0547">Nucleotide-binding</keyword>
<dbReference type="GO" id="GO:0006412">
    <property type="term" value="P:translation"/>
    <property type="evidence" value="ECO:0007669"/>
    <property type="project" value="UniProtKB-UniRule"/>
</dbReference>
<organism evidence="2 3">
    <name type="scientific">Hyperthermus butylicus (strain DSM 5456 / JCM 9403 / PLM1-5)</name>
    <dbReference type="NCBI Taxonomy" id="415426"/>
    <lineage>
        <taxon>Archaea</taxon>
        <taxon>Thermoproteota</taxon>
        <taxon>Thermoprotei</taxon>
        <taxon>Desulfurococcales</taxon>
        <taxon>Pyrodictiaceae</taxon>
        <taxon>Hyperthermus</taxon>
    </lineage>
</organism>
<dbReference type="KEGG" id="hbu:Hbut_1120"/>
<evidence type="ECO:0000313" key="2">
    <source>
        <dbReference type="EMBL" id="ABM80960.1"/>
    </source>
</evidence>
<dbReference type="Pfam" id="PF02686">
    <property type="entry name" value="GatC"/>
    <property type="match status" value="1"/>
</dbReference>
<keyword evidence="3" id="KW-1185">Reference proteome</keyword>
<dbReference type="GO" id="GO:0070681">
    <property type="term" value="P:glutaminyl-tRNAGln biosynthesis via transamidation"/>
    <property type="evidence" value="ECO:0007669"/>
    <property type="project" value="TreeGrafter"/>
</dbReference>